<dbReference type="RefSeq" id="XP_011321115.1">
    <property type="nucleotide sequence ID" value="XM_011322813.1"/>
</dbReference>
<evidence type="ECO:0000313" key="1">
    <source>
        <dbReference type="EMBL" id="CEF79504.1"/>
    </source>
</evidence>
<dbReference type="Proteomes" id="UP000070720">
    <property type="component" value="Chromosome 2"/>
</dbReference>
<organism evidence="1 3">
    <name type="scientific">Gibberella zeae (strain ATCC MYA-4620 / CBS 123657 / FGSC 9075 / NRRL 31084 / PH-1)</name>
    <name type="common">Wheat head blight fungus</name>
    <name type="synonym">Fusarium graminearum</name>
    <dbReference type="NCBI Taxonomy" id="229533"/>
    <lineage>
        <taxon>Eukaryota</taxon>
        <taxon>Fungi</taxon>
        <taxon>Dikarya</taxon>
        <taxon>Ascomycota</taxon>
        <taxon>Pezizomycotina</taxon>
        <taxon>Sordariomycetes</taxon>
        <taxon>Hypocreomycetidae</taxon>
        <taxon>Hypocreales</taxon>
        <taxon>Nectriaceae</taxon>
        <taxon>Fusarium</taxon>
    </lineage>
</organism>
<dbReference type="HOGENOM" id="CLU_2979257_0_0_1"/>
<dbReference type="AlphaFoldDB" id="I1S5X7"/>
<reference evidence="2" key="4">
    <citation type="submission" date="2017-01" db="UniProtKB">
        <authorList>
            <consortium name="EnsemblFungi"/>
        </authorList>
    </citation>
    <scope>IDENTIFICATION</scope>
    <source>
        <strain evidence="2">PH-1 / ATCC MYA-4620 / FGSC 9075 / NRRL 31084</strain>
    </source>
</reference>
<dbReference type="VEuPathDB" id="FungiDB:FGRAMPH1_01G15405"/>
<sequence>MVKIRLLFVSKTNDQKHSPFPPRRQGLTTHAFRVPQSVGCRKNPEVKDARVRQICKER</sequence>
<dbReference type="KEGG" id="fgr:FGSG_12248"/>
<reference evidence="2 3" key="1">
    <citation type="journal article" date="2007" name="Science">
        <title>The Fusarium graminearum genome reveals a link between localized polymorphism and pathogen specialization.</title>
        <authorList>
            <person name="Cuomo C.A."/>
            <person name="Gueldener U."/>
            <person name="Xu J.-R."/>
            <person name="Trail F."/>
            <person name="Turgeon B.G."/>
            <person name="Di Pietro A."/>
            <person name="Walton J.D."/>
            <person name="Ma L.-J."/>
            <person name="Baker S.E."/>
            <person name="Rep M."/>
            <person name="Adam G."/>
            <person name="Antoniw J."/>
            <person name="Baldwin T."/>
            <person name="Calvo S.E."/>
            <person name="Chang Y.-L."/>
            <person name="DeCaprio D."/>
            <person name="Gale L.R."/>
            <person name="Gnerre S."/>
            <person name="Goswami R.S."/>
            <person name="Hammond-Kosack K."/>
            <person name="Harris L.J."/>
            <person name="Hilburn K."/>
            <person name="Kennell J.C."/>
            <person name="Kroken S."/>
            <person name="Magnuson J.K."/>
            <person name="Mannhaupt G."/>
            <person name="Mauceli E.W."/>
            <person name="Mewes H.-W."/>
            <person name="Mitterbauer R."/>
            <person name="Muehlbauer G."/>
            <person name="Muensterkoetter M."/>
            <person name="Nelson D."/>
            <person name="O'Donnell K."/>
            <person name="Ouellet T."/>
            <person name="Qi W."/>
            <person name="Quesneville H."/>
            <person name="Roncero M.I.G."/>
            <person name="Seong K.-Y."/>
            <person name="Tetko I.V."/>
            <person name="Urban M."/>
            <person name="Waalwijk C."/>
            <person name="Ward T.J."/>
            <person name="Yao J."/>
            <person name="Birren B.W."/>
            <person name="Kistler H.C."/>
        </authorList>
    </citation>
    <scope>NUCLEOTIDE SEQUENCE [LARGE SCALE GENOMIC DNA]</scope>
    <source>
        <strain evidence="3">ATCC MYA-4620 / CBS 123657 / FGSC 9075 / NRRL 31084 / PH-1</strain>
        <strain evidence="2">PH-1 / ATCC MYA-4620 / FGSC 9075 / NRRL 31084</strain>
    </source>
</reference>
<proteinExistence type="predicted"/>
<dbReference type="EMBL" id="HG970333">
    <property type="protein sequence ID" value="CEF79504.1"/>
    <property type="molecule type" value="Genomic_DNA"/>
</dbReference>
<reference evidence="1 3" key="3">
    <citation type="journal article" date="2015" name="BMC Genomics">
        <title>The completed genome sequence of the pathogenic ascomycete fungus Fusarium graminearum.</title>
        <authorList>
            <person name="King R."/>
            <person name="Urban M."/>
            <person name="Hammond-Kosack M.C."/>
            <person name="Hassani-Pak K."/>
            <person name="Hammond-Kosack K.E."/>
        </authorList>
    </citation>
    <scope>NUCLEOTIDE SEQUENCE [LARGE SCALE GENOMIC DNA]</scope>
    <source>
        <strain evidence="3">ATCC MYA-4620 / CBS 123657 / FGSC 9075 / NRRL 31084 / PH-1</strain>
        <strain evidence="1">PH-1</strain>
    </source>
</reference>
<reference evidence="2 3" key="2">
    <citation type="journal article" date="2010" name="Nature">
        <title>Comparative genomics reveals mobile pathogenicity chromosomes in Fusarium.</title>
        <authorList>
            <person name="Ma L.J."/>
            <person name="van der Does H.C."/>
            <person name="Borkovich K.A."/>
            <person name="Coleman J.J."/>
            <person name="Daboussi M.J."/>
            <person name="Di Pietro A."/>
            <person name="Dufresne M."/>
            <person name="Freitag M."/>
            <person name="Grabherr M."/>
            <person name="Henrissat B."/>
            <person name="Houterman P.M."/>
            <person name="Kang S."/>
            <person name="Shim W.B."/>
            <person name="Woloshuk C."/>
            <person name="Xie X."/>
            <person name="Xu J.R."/>
            <person name="Antoniw J."/>
            <person name="Baker S.E."/>
            <person name="Bluhm B.H."/>
            <person name="Breakspear A."/>
            <person name="Brown D.W."/>
            <person name="Butchko R.A."/>
            <person name="Chapman S."/>
            <person name="Coulson R."/>
            <person name="Coutinho P.M."/>
            <person name="Danchin E.G."/>
            <person name="Diener A."/>
            <person name="Gale L.R."/>
            <person name="Gardiner D.M."/>
            <person name="Goff S."/>
            <person name="Hammond-Kosack K.E."/>
            <person name="Hilburn K."/>
            <person name="Hua-Van A."/>
            <person name="Jonkers W."/>
            <person name="Kazan K."/>
            <person name="Kodira C.D."/>
            <person name="Koehrsen M."/>
            <person name="Kumar L."/>
            <person name="Lee Y.H."/>
            <person name="Li L."/>
            <person name="Manners J.M."/>
            <person name="Miranda-Saavedra D."/>
            <person name="Mukherjee M."/>
            <person name="Park G."/>
            <person name="Park J."/>
            <person name="Park S.Y."/>
            <person name="Proctor R.H."/>
            <person name="Regev A."/>
            <person name="Ruiz-Roldan M.C."/>
            <person name="Sain D."/>
            <person name="Sakthikumar S."/>
            <person name="Sykes S."/>
            <person name="Schwartz D.C."/>
            <person name="Turgeon B.G."/>
            <person name="Wapinski I."/>
            <person name="Yoder O."/>
            <person name="Young S."/>
            <person name="Zeng Q."/>
            <person name="Zhou S."/>
            <person name="Galagan J."/>
            <person name="Cuomo C.A."/>
            <person name="Kistler H.C."/>
            <person name="Rep M."/>
        </authorList>
    </citation>
    <scope>GENOME REANNOTATION</scope>
    <source>
        <strain evidence="3">ATCC MYA-4620 / CBS 123657 / FGSC 9075 / NRRL 31084 / PH-1</strain>
        <strain evidence="2">PH-1 / ATCC MYA-4620 / FGSC 9075 / NRRL 31084</strain>
    </source>
</reference>
<name>I1S5X7_GIBZE</name>
<evidence type="ECO:0000313" key="2">
    <source>
        <dbReference type="EnsemblFungi" id="CEF79504"/>
    </source>
</evidence>
<accession>I1S5X7</accession>
<dbReference type="InParanoid" id="I1S5X7"/>
<protein>
    <submittedName>
        <fullName evidence="1">Chromosome 2, complete genome</fullName>
    </submittedName>
</protein>
<gene>
    <name evidence="1" type="ORF">FGRAMPH1_01T15405</name>
</gene>
<accession>A0A098DKK4</accession>
<keyword evidence="3" id="KW-1185">Reference proteome</keyword>
<evidence type="ECO:0000313" key="3">
    <source>
        <dbReference type="Proteomes" id="UP000070720"/>
    </source>
</evidence>
<dbReference type="EnsemblFungi" id="CEF79504">
    <property type="protein sequence ID" value="CEF79504"/>
    <property type="gene ID" value="FGRRES_12248"/>
</dbReference>